<evidence type="ECO:0000313" key="1">
    <source>
        <dbReference type="EMBL" id="KAK8518466.1"/>
    </source>
</evidence>
<dbReference type="EMBL" id="JBBPBM010000053">
    <property type="protein sequence ID" value="KAK8518466.1"/>
    <property type="molecule type" value="Genomic_DNA"/>
</dbReference>
<gene>
    <name evidence="1" type="ORF">V6N12_017613</name>
</gene>
<protein>
    <submittedName>
        <fullName evidence="1">Uncharacterized protein</fullName>
    </submittedName>
</protein>
<comment type="caution">
    <text evidence="1">The sequence shown here is derived from an EMBL/GenBank/DDBJ whole genome shotgun (WGS) entry which is preliminary data.</text>
</comment>
<keyword evidence="2" id="KW-1185">Reference proteome</keyword>
<evidence type="ECO:0000313" key="2">
    <source>
        <dbReference type="Proteomes" id="UP001472677"/>
    </source>
</evidence>
<accession>A0ABR2CG05</accession>
<dbReference type="Proteomes" id="UP001472677">
    <property type="component" value="Unassembled WGS sequence"/>
</dbReference>
<sequence length="149" mass="16298">MWLDKNAMVFGTAGVEIGMMIQSSRRLVLLVSQSLDNKSIIGQLAASLSRGPIRWVPPVVAIPYVPLNVFLNISGDGSASSDDTETQEPDLPCRSSSLIRFWNGANSKSVAVYDLFMIYPIINPTKPNNTTSMNDRPPPLLLVSRFNSS</sequence>
<name>A0ABR2CG05_9ROSI</name>
<reference evidence="1 2" key="1">
    <citation type="journal article" date="2024" name="G3 (Bethesda)">
        <title>Genome assembly of Hibiscus sabdariffa L. provides insights into metabolisms of medicinal natural products.</title>
        <authorList>
            <person name="Kim T."/>
        </authorList>
    </citation>
    <scope>NUCLEOTIDE SEQUENCE [LARGE SCALE GENOMIC DNA]</scope>
    <source>
        <strain evidence="1">TK-2024</strain>
        <tissue evidence="1">Old leaves</tissue>
    </source>
</reference>
<organism evidence="1 2">
    <name type="scientific">Hibiscus sabdariffa</name>
    <name type="common">roselle</name>
    <dbReference type="NCBI Taxonomy" id="183260"/>
    <lineage>
        <taxon>Eukaryota</taxon>
        <taxon>Viridiplantae</taxon>
        <taxon>Streptophyta</taxon>
        <taxon>Embryophyta</taxon>
        <taxon>Tracheophyta</taxon>
        <taxon>Spermatophyta</taxon>
        <taxon>Magnoliopsida</taxon>
        <taxon>eudicotyledons</taxon>
        <taxon>Gunneridae</taxon>
        <taxon>Pentapetalae</taxon>
        <taxon>rosids</taxon>
        <taxon>malvids</taxon>
        <taxon>Malvales</taxon>
        <taxon>Malvaceae</taxon>
        <taxon>Malvoideae</taxon>
        <taxon>Hibiscus</taxon>
    </lineage>
</organism>
<proteinExistence type="predicted"/>